<dbReference type="AlphaFoldDB" id="A0A244CUL6"/>
<reference evidence="1 2" key="1">
    <citation type="submission" date="2017-02" db="EMBL/GenBank/DDBJ databases">
        <title>Pseudoalteromonas ulvae TC14 Genome.</title>
        <authorList>
            <person name="Molmeret M."/>
        </authorList>
    </citation>
    <scope>NUCLEOTIDE SEQUENCE [LARGE SCALE GENOMIC DNA]</scope>
    <source>
        <strain evidence="1">TC14</strain>
    </source>
</reference>
<dbReference type="EMBL" id="MWPV01000001">
    <property type="protein sequence ID" value="OUL59295.1"/>
    <property type="molecule type" value="Genomic_DNA"/>
</dbReference>
<dbReference type="Pfam" id="PF20291">
    <property type="entry name" value="MC5"/>
    <property type="match status" value="1"/>
</dbReference>
<dbReference type="InterPro" id="IPR046901">
    <property type="entry name" value="ABC-3C_MC5"/>
</dbReference>
<keyword evidence="2" id="KW-1185">Reference proteome</keyword>
<comment type="caution">
    <text evidence="1">The sequence shown here is derived from an EMBL/GenBank/DDBJ whole genome shotgun (WGS) entry which is preliminary data.</text>
</comment>
<name>A0A244CUL6_PSEDV</name>
<dbReference type="OrthoDB" id="9092598at2"/>
<dbReference type="RefSeq" id="WP_086742688.1">
    <property type="nucleotide sequence ID" value="NZ_MWPV01000001.1"/>
</dbReference>
<proteinExistence type="predicted"/>
<gene>
    <name evidence="1" type="ORF">B1199_03225</name>
</gene>
<dbReference type="Proteomes" id="UP000194841">
    <property type="component" value="Unassembled WGS sequence"/>
</dbReference>
<accession>A0A244CUL6</accession>
<organism evidence="1 2">
    <name type="scientific">Pseudoalteromonas ulvae</name>
    <dbReference type="NCBI Taxonomy" id="107327"/>
    <lineage>
        <taxon>Bacteria</taxon>
        <taxon>Pseudomonadati</taxon>
        <taxon>Pseudomonadota</taxon>
        <taxon>Gammaproteobacteria</taxon>
        <taxon>Alteromonadales</taxon>
        <taxon>Pseudoalteromonadaceae</taxon>
        <taxon>Pseudoalteromonas</taxon>
    </lineage>
</organism>
<evidence type="ECO:0000313" key="2">
    <source>
        <dbReference type="Proteomes" id="UP000194841"/>
    </source>
</evidence>
<sequence length="167" mass="19842">MLVYHPKNDIYNCMYRFLSIIKLANKNSIEFNRLRIFDFFFLFPHLADGIVYPKLKGVSNVRKLSRSFNEPYENLPDNKRLFSEISDYHIQAIQILCSKGILRLDNDLVFIGENFENFNIQQLLIDNKYLEGLFYQKFVMLLMEVKLTGENGLKQRTGLMEYRYDAT</sequence>
<evidence type="ECO:0000313" key="1">
    <source>
        <dbReference type="EMBL" id="OUL59295.1"/>
    </source>
</evidence>
<protein>
    <submittedName>
        <fullName evidence="1">Uncharacterized protein</fullName>
    </submittedName>
</protein>